<evidence type="ECO:0000313" key="2">
    <source>
        <dbReference type="Proteomes" id="UP000829447"/>
    </source>
</evidence>
<reference evidence="1 2" key="1">
    <citation type="journal article" date="2022" name="bioRxiv">
        <title>An ancient truncated duplication of the anti-Mullerian hormone receptor type 2 gene is a potential conserved master sex determinant in the Pangasiidae catfish family.</title>
        <authorList>
            <person name="Wen M."/>
            <person name="Pan Q."/>
            <person name="Jouanno E."/>
            <person name="Montfort J."/>
            <person name="Zahm M."/>
            <person name="Cabau C."/>
            <person name="Klopp C."/>
            <person name="Iampietro C."/>
            <person name="Roques C."/>
            <person name="Bouchez O."/>
            <person name="Castinel A."/>
            <person name="Donnadieu C."/>
            <person name="Parrinello H."/>
            <person name="Poncet C."/>
            <person name="Belmonte E."/>
            <person name="Gautier V."/>
            <person name="Avarre J.-C."/>
            <person name="Dugue R."/>
            <person name="Gustiano R."/>
            <person name="Ha T.T.T."/>
            <person name="Campet M."/>
            <person name="Sriphairoj K."/>
            <person name="Ribolli J."/>
            <person name="de Almeida F.L."/>
            <person name="Desvignes T."/>
            <person name="Postlethwait J.H."/>
            <person name="Bucao C.F."/>
            <person name="Robinson-Rechavi M."/>
            <person name="Bobe J."/>
            <person name="Herpin A."/>
            <person name="Guiguen Y."/>
        </authorList>
    </citation>
    <scope>NUCLEOTIDE SEQUENCE [LARGE SCALE GENOMIC DNA]</scope>
    <source>
        <strain evidence="1">YG-Dec2019</strain>
    </source>
</reference>
<sequence length="100" mass="10972">MISASNFSLESHNINVNVSGRTLETADRIPIMVNVPQLSWLPYSFMCLGILLLLMTMMLISSLSKCRCVCPTKTAHHKTEYTTAVYTPTTSSPAISTCDA</sequence>
<proteinExistence type="predicted"/>
<gene>
    <name evidence="1" type="ORF">PGIGA_G00219220</name>
</gene>
<evidence type="ECO:0000313" key="1">
    <source>
        <dbReference type="EMBL" id="MCI4378738.1"/>
    </source>
</evidence>
<dbReference type="Proteomes" id="UP000829447">
    <property type="component" value="Linkage Group LG5"/>
</dbReference>
<accession>A0ACC5WJ96</accession>
<organism evidence="1 2">
    <name type="scientific">Pangasianodon gigas</name>
    <name type="common">Mekong giant catfish</name>
    <name type="synonym">Pangasius gigas</name>
    <dbReference type="NCBI Taxonomy" id="30993"/>
    <lineage>
        <taxon>Eukaryota</taxon>
        <taxon>Metazoa</taxon>
        <taxon>Chordata</taxon>
        <taxon>Craniata</taxon>
        <taxon>Vertebrata</taxon>
        <taxon>Euteleostomi</taxon>
        <taxon>Actinopterygii</taxon>
        <taxon>Neopterygii</taxon>
        <taxon>Teleostei</taxon>
        <taxon>Ostariophysi</taxon>
        <taxon>Siluriformes</taxon>
        <taxon>Pangasiidae</taxon>
        <taxon>Pangasianodon</taxon>
    </lineage>
</organism>
<name>A0ACC5WJ96_PANGG</name>
<keyword evidence="2" id="KW-1185">Reference proteome</keyword>
<dbReference type="EMBL" id="CM040458">
    <property type="protein sequence ID" value="MCI4378738.1"/>
    <property type="molecule type" value="Genomic_DNA"/>
</dbReference>
<protein>
    <submittedName>
        <fullName evidence="1">Uncharacterized protein</fullName>
    </submittedName>
</protein>
<comment type="caution">
    <text evidence="1">The sequence shown here is derived from an EMBL/GenBank/DDBJ whole genome shotgun (WGS) entry which is preliminary data.</text>
</comment>